<dbReference type="InterPro" id="IPR016187">
    <property type="entry name" value="CTDL_fold"/>
</dbReference>
<dbReference type="SUPFAM" id="SSF56436">
    <property type="entry name" value="C-type lectin-like"/>
    <property type="match status" value="2"/>
</dbReference>
<name>A0A4W5S0L0_9TELE</name>
<dbReference type="AlphaFoldDB" id="A0A4W5S0L0"/>
<dbReference type="Ensembl" id="ENSHHUT00000093935.1">
    <property type="protein sequence ID" value="ENSHHUP00000091124.1"/>
    <property type="gene ID" value="ENSHHUG00000052580.1"/>
</dbReference>
<dbReference type="GeneTree" id="ENSGT01050000244842"/>
<feature type="domain" description="C-type lectin" evidence="1">
    <location>
        <begin position="13"/>
        <end position="52"/>
    </location>
</feature>
<dbReference type="Proteomes" id="UP000314982">
    <property type="component" value="Unassembled WGS sequence"/>
</dbReference>
<proteinExistence type="predicted"/>
<dbReference type="InterPro" id="IPR050111">
    <property type="entry name" value="C-type_lectin/snaclec_domain"/>
</dbReference>
<dbReference type="STRING" id="62062.ENSHHUP00000091124"/>
<dbReference type="InterPro" id="IPR016186">
    <property type="entry name" value="C-type_lectin-like/link_sf"/>
</dbReference>
<organism evidence="2 3">
    <name type="scientific">Hucho hucho</name>
    <name type="common">huchen</name>
    <dbReference type="NCBI Taxonomy" id="62062"/>
    <lineage>
        <taxon>Eukaryota</taxon>
        <taxon>Metazoa</taxon>
        <taxon>Chordata</taxon>
        <taxon>Craniata</taxon>
        <taxon>Vertebrata</taxon>
        <taxon>Euteleostomi</taxon>
        <taxon>Actinopterygii</taxon>
        <taxon>Neopterygii</taxon>
        <taxon>Teleostei</taxon>
        <taxon>Protacanthopterygii</taxon>
        <taxon>Salmoniformes</taxon>
        <taxon>Salmonidae</taxon>
        <taxon>Salmoninae</taxon>
        <taxon>Hucho</taxon>
    </lineage>
</organism>
<evidence type="ECO:0000313" key="3">
    <source>
        <dbReference type="Proteomes" id="UP000314982"/>
    </source>
</evidence>
<keyword evidence="3" id="KW-1185">Reference proteome</keyword>
<evidence type="ECO:0000259" key="1">
    <source>
        <dbReference type="PROSITE" id="PS50041"/>
    </source>
</evidence>
<dbReference type="Pfam" id="PF00059">
    <property type="entry name" value="Lectin_C"/>
    <property type="match status" value="2"/>
</dbReference>
<accession>A0A4W5S0L0</accession>
<dbReference type="Gene3D" id="3.10.100.10">
    <property type="entry name" value="Mannose-Binding Protein A, subunit A"/>
    <property type="match status" value="2"/>
</dbReference>
<evidence type="ECO:0000313" key="2">
    <source>
        <dbReference type="Ensembl" id="ENSHHUP00000091124.1"/>
    </source>
</evidence>
<dbReference type="InterPro" id="IPR001304">
    <property type="entry name" value="C-type_lectin-like"/>
</dbReference>
<reference evidence="2" key="3">
    <citation type="submission" date="2025-09" db="UniProtKB">
        <authorList>
            <consortium name="Ensembl"/>
        </authorList>
    </citation>
    <scope>IDENTIFICATION</scope>
</reference>
<dbReference type="CDD" id="cd00037">
    <property type="entry name" value="CLECT"/>
    <property type="match status" value="1"/>
</dbReference>
<dbReference type="PANTHER" id="PTHR22803">
    <property type="entry name" value="MANNOSE, PHOSPHOLIPASE, LECTIN RECEPTOR RELATED"/>
    <property type="match status" value="1"/>
</dbReference>
<dbReference type="PROSITE" id="PS50041">
    <property type="entry name" value="C_TYPE_LECTIN_2"/>
    <property type="match status" value="2"/>
</dbReference>
<protein>
    <recommendedName>
        <fullName evidence="1">C-type lectin domain-containing protein</fullName>
    </recommendedName>
</protein>
<reference evidence="2" key="2">
    <citation type="submission" date="2025-08" db="UniProtKB">
        <authorList>
            <consortium name="Ensembl"/>
        </authorList>
    </citation>
    <scope>IDENTIFICATION</scope>
</reference>
<sequence>FSHVCLCALHRYWKPGNPDNWEDNEDCGEVVGGENGQWNDDICTSLRKYICKRPNPNPPTTCDTANGWRQYGSNCYKLKTDTRKSWLGARHDCVRDGADLVSITSAEEEQYITGRLDDSVFDLWLGYTTLKCTTISCQVEIDSTQFSWSDASPGAYTNWGTDPVQPDLR</sequence>
<reference evidence="3" key="1">
    <citation type="submission" date="2018-06" db="EMBL/GenBank/DDBJ databases">
        <title>Genome assembly of Danube salmon.</title>
        <authorList>
            <person name="Macqueen D.J."/>
            <person name="Gundappa M.K."/>
        </authorList>
    </citation>
    <scope>NUCLEOTIDE SEQUENCE [LARGE SCALE GENOMIC DNA]</scope>
</reference>
<feature type="domain" description="C-type lectin" evidence="1">
    <location>
        <begin position="71"/>
        <end position="169"/>
    </location>
</feature>
<dbReference type="SMART" id="SM00034">
    <property type="entry name" value="CLECT"/>
    <property type="match status" value="1"/>
</dbReference>